<dbReference type="EMBL" id="JAXIVU010000024">
    <property type="protein sequence ID" value="MDY7220302.1"/>
    <property type="molecule type" value="Genomic_DNA"/>
</dbReference>
<sequence>MSIKVAIKPLETNIPGQAQVLIKGWEGTASGLEFKVQRNQDMGYLNGSTGKWSNSEYWFKLNAVEQVNEDLLIHIGSDLLDPLIENVSAAYNVTLRDAEGFEDHGRVRVAGGLLASTALGGSKAHEASGALATPEVPTAIETAVETAESEPPPAPEPEIETATESVAQVQPETAERPAAGEQQTKVVEKKGKAKTAIWVLLGLLLLLIIAGLAWWFVQKKGSLLGGAASPVSASHNEQDADIIPCSSASMGQMDELQFVQSCLQESKSSQDLLTIIQQAKSNNHCGIAQRLYANRAQSGDSLIALAYAKEYDPKFYAANDCFKAADVETAVYWYETVLLSEPEHAEAAQRIEELTQ</sequence>
<evidence type="ECO:0000256" key="1">
    <source>
        <dbReference type="SAM" id="MobiDB-lite"/>
    </source>
</evidence>
<organism evidence="3 4">
    <name type="scientific">Denitrificimonas halotolerans</name>
    <dbReference type="NCBI Taxonomy" id="3098930"/>
    <lineage>
        <taxon>Bacteria</taxon>
        <taxon>Pseudomonadati</taxon>
        <taxon>Pseudomonadota</taxon>
        <taxon>Gammaproteobacteria</taxon>
        <taxon>Pseudomonadales</taxon>
        <taxon>Pseudomonadaceae</taxon>
        <taxon>Denitrificimonas</taxon>
    </lineage>
</organism>
<dbReference type="Proteomes" id="UP001294570">
    <property type="component" value="Unassembled WGS sequence"/>
</dbReference>
<proteinExistence type="predicted"/>
<feature type="region of interest" description="Disordered" evidence="1">
    <location>
        <begin position="143"/>
        <end position="185"/>
    </location>
</feature>
<name>A0ABU5GUI3_9GAMM</name>
<keyword evidence="2" id="KW-0812">Transmembrane</keyword>
<comment type="caution">
    <text evidence="3">The sequence shown here is derived from an EMBL/GenBank/DDBJ whole genome shotgun (WGS) entry which is preliminary data.</text>
</comment>
<dbReference type="RefSeq" id="WP_321554387.1">
    <property type="nucleotide sequence ID" value="NZ_JAXIVU010000024.1"/>
</dbReference>
<keyword evidence="2" id="KW-0472">Membrane</keyword>
<feature type="transmembrane region" description="Helical" evidence="2">
    <location>
        <begin position="195"/>
        <end position="217"/>
    </location>
</feature>
<protein>
    <submittedName>
        <fullName evidence="3">Uncharacterized protein</fullName>
    </submittedName>
</protein>
<evidence type="ECO:0000313" key="4">
    <source>
        <dbReference type="Proteomes" id="UP001294570"/>
    </source>
</evidence>
<keyword evidence="4" id="KW-1185">Reference proteome</keyword>
<gene>
    <name evidence="3" type="ORF">TOI97_12085</name>
</gene>
<reference evidence="3 4" key="1">
    <citation type="submission" date="2023-12" db="EMBL/GenBank/DDBJ databases">
        <title>Denitrificimonas halotolerans sp. nov.,a novel species isolated from landfill leachate.</title>
        <authorList>
            <person name="Wang S."/>
        </authorList>
    </citation>
    <scope>NUCLEOTIDE SEQUENCE [LARGE SCALE GENOMIC DNA]</scope>
    <source>
        <strain evidence="3 4">JX-1</strain>
    </source>
</reference>
<accession>A0ABU5GUI3</accession>
<evidence type="ECO:0000313" key="3">
    <source>
        <dbReference type="EMBL" id="MDY7220302.1"/>
    </source>
</evidence>
<evidence type="ECO:0000256" key="2">
    <source>
        <dbReference type="SAM" id="Phobius"/>
    </source>
</evidence>
<keyword evidence="2" id="KW-1133">Transmembrane helix</keyword>